<name>A0A849BKT5_9ACTN</name>
<keyword evidence="4 7" id="KW-1133">Transmembrane helix</keyword>
<accession>A0A849BKT5</accession>
<feature type="transmembrane region" description="Helical" evidence="7">
    <location>
        <begin position="163"/>
        <end position="183"/>
    </location>
</feature>
<dbReference type="PANTHER" id="PTHR42770:SF7">
    <property type="entry name" value="MEMBRANE PROTEIN"/>
    <property type="match status" value="1"/>
</dbReference>
<evidence type="ECO:0000256" key="7">
    <source>
        <dbReference type="SAM" id="Phobius"/>
    </source>
</evidence>
<evidence type="ECO:0000256" key="4">
    <source>
        <dbReference type="ARBA" id="ARBA00022989"/>
    </source>
</evidence>
<dbReference type="EMBL" id="JABEMA010000012">
    <property type="protein sequence ID" value="NNH21913.1"/>
    <property type="molecule type" value="Genomic_DNA"/>
</dbReference>
<feature type="transmembrane region" description="Helical" evidence="7">
    <location>
        <begin position="358"/>
        <end position="377"/>
    </location>
</feature>
<keyword evidence="2" id="KW-1003">Cell membrane</keyword>
<protein>
    <submittedName>
        <fullName evidence="8">APC family permease</fullName>
    </submittedName>
</protein>
<dbReference type="RefSeq" id="WP_171201769.1">
    <property type="nucleotide sequence ID" value="NZ_BAAANP010000002.1"/>
</dbReference>
<dbReference type="Proteomes" id="UP000555552">
    <property type="component" value="Unassembled WGS sequence"/>
</dbReference>
<evidence type="ECO:0000256" key="5">
    <source>
        <dbReference type="ARBA" id="ARBA00023136"/>
    </source>
</evidence>
<sequence>MASLQRSLGVLPLVALGAAGVVGTSWIYTNGEFFARYGAGGEIFGLVVAALLASTVAMAYAELAAALPRAGGEVVYAYTAFGRRTAFAAGWLLIGAYVSSLAFYVTAFGSLLSDVLPGLRTTELYRVSGEPVFLPVLALGVGLAVVVFALTWVRAALGARAQVLLLAVMLVLGAALVVVGLTTGSPSNFWPPYAEGSQPVAETLRFVLPGLTFLTGFGLVAVLAEDADITPRRLGRVVITCVLVAAGFYVLVLLSSAWVIPWERTAQLPKGTIDAFREAGFPVLGGAAYAIAVLGLLTSFLALFLASSRIVLAMGRAGLLPRALGRLTGPRSTPGPALVFTLVVTVALGSLGEAATTWFLDTGGVYIGLAWALAVASMYRLPRRYPGLERPYRPRLRWAPALGAAAAVGVIAFALYPGTSLSLVWPQEHAVLAAWVLLGLVLLLLARGDDEAARHELLGPLHDQLGESPGGGRSRDRRGRG</sequence>
<proteinExistence type="predicted"/>
<feature type="transmembrane region" description="Helical" evidence="7">
    <location>
        <begin position="287"/>
        <end position="312"/>
    </location>
</feature>
<feature type="transmembrane region" description="Helical" evidence="7">
    <location>
        <begin position="203"/>
        <end position="224"/>
    </location>
</feature>
<dbReference type="PIRSF" id="PIRSF006060">
    <property type="entry name" value="AA_transporter"/>
    <property type="match status" value="1"/>
</dbReference>
<feature type="transmembrane region" description="Helical" evidence="7">
    <location>
        <begin position="398"/>
        <end position="417"/>
    </location>
</feature>
<dbReference type="PANTHER" id="PTHR42770">
    <property type="entry name" value="AMINO ACID TRANSPORTER-RELATED"/>
    <property type="match status" value="1"/>
</dbReference>
<evidence type="ECO:0000313" key="8">
    <source>
        <dbReference type="EMBL" id="NNH21913.1"/>
    </source>
</evidence>
<evidence type="ECO:0000313" key="9">
    <source>
        <dbReference type="Proteomes" id="UP000555552"/>
    </source>
</evidence>
<dbReference type="InterPro" id="IPR050367">
    <property type="entry name" value="APC_superfamily"/>
</dbReference>
<evidence type="ECO:0000256" key="1">
    <source>
        <dbReference type="ARBA" id="ARBA00004651"/>
    </source>
</evidence>
<keyword evidence="9" id="KW-1185">Reference proteome</keyword>
<feature type="transmembrane region" description="Helical" evidence="7">
    <location>
        <begin position="429"/>
        <end position="446"/>
    </location>
</feature>
<dbReference type="GO" id="GO:0022857">
    <property type="term" value="F:transmembrane transporter activity"/>
    <property type="evidence" value="ECO:0007669"/>
    <property type="project" value="InterPro"/>
</dbReference>
<comment type="subcellular location">
    <subcellularLocation>
        <location evidence="1">Cell membrane</location>
        <topology evidence="1">Multi-pass membrane protein</topology>
    </subcellularLocation>
</comment>
<dbReference type="AlphaFoldDB" id="A0A849BKT5"/>
<feature type="region of interest" description="Disordered" evidence="6">
    <location>
        <begin position="461"/>
        <end position="481"/>
    </location>
</feature>
<feature type="transmembrane region" description="Helical" evidence="7">
    <location>
        <begin position="88"/>
        <end position="112"/>
    </location>
</feature>
<feature type="transmembrane region" description="Helical" evidence="7">
    <location>
        <begin position="132"/>
        <end position="151"/>
    </location>
</feature>
<feature type="transmembrane region" description="Helical" evidence="7">
    <location>
        <begin position="43"/>
        <end position="67"/>
    </location>
</feature>
<evidence type="ECO:0000256" key="2">
    <source>
        <dbReference type="ARBA" id="ARBA00022475"/>
    </source>
</evidence>
<feature type="transmembrane region" description="Helical" evidence="7">
    <location>
        <begin position="7"/>
        <end position="28"/>
    </location>
</feature>
<feature type="transmembrane region" description="Helical" evidence="7">
    <location>
        <begin position="236"/>
        <end position="260"/>
    </location>
</feature>
<keyword evidence="5 7" id="KW-0472">Membrane</keyword>
<evidence type="ECO:0000256" key="3">
    <source>
        <dbReference type="ARBA" id="ARBA00022692"/>
    </source>
</evidence>
<organism evidence="8 9">
    <name type="scientific">Pseudokineococcus marinus</name>
    <dbReference type="NCBI Taxonomy" id="351215"/>
    <lineage>
        <taxon>Bacteria</taxon>
        <taxon>Bacillati</taxon>
        <taxon>Actinomycetota</taxon>
        <taxon>Actinomycetes</taxon>
        <taxon>Kineosporiales</taxon>
        <taxon>Kineosporiaceae</taxon>
        <taxon>Pseudokineococcus</taxon>
    </lineage>
</organism>
<comment type="caution">
    <text evidence="8">The sequence shown here is derived from an EMBL/GenBank/DDBJ whole genome shotgun (WGS) entry which is preliminary data.</text>
</comment>
<reference evidence="8 9" key="1">
    <citation type="submission" date="2020-05" db="EMBL/GenBank/DDBJ databases">
        <title>MicrobeNet Type strains.</title>
        <authorList>
            <person name="Nicholson A.C."/>
        </authorList>
    </citation>
    <scope>NUCLEOTIDE SEQUENCE [LARGE SCALE GENOMIC DNA]</scope>
    <source>
        <strain evidence="8 9">JCM 14547</strain>
    </source>
</reference>
<dbReference type="Pfam" id="PF13520">
    <property type="entry name" value="AA_permease_2"/>
    <property type="match status" value="1"/>
</dbReference>
<dbReference type="InterPro" id="IPR002293">
    <property type="entry name" value="AA/rel_permease1"/>
</dbReference>
<dbReference type="GO" id="GO:0005886">
    <property type="term" value="C:plasma membrane"/>
    <property type="evidence" value="ECO:0007669"/>
    <property type="project" value="UniProtKB-SubCell"/>
</dbReference>
<dbReference type="Gene3D" id="1.20.1740.10">
    <property type="entry name" value="Amino acid/polyamine transporter I"/>
    <property type="match status" value="1"/>
</dbReference>
<keyword evidence="3 7" id="KW-0812">Transmembrane</keyword>
<evidence type="ECO:0000256" key="6">
    <source>
        <dbReference type="SAM" id="MobiDB-lite"/>
    </source>
</evidence>
<gene>
    <name evidence="8" type="ORF">HLB09_02185</name>
</gene>
<feature type="transmembrane region" description="Helical" evidence="7">
    <location>
        <begin position="333"/>
        <end position="352"/>
    </location>
</feature>